<dbReference type="Proteomes" id="UP000219338">
    <property type="component" value="Unassembled WGS sequence"/>
</dbReference>
<evidence type="ECO:0000256" key="1">
    <source>
        <dbReference type="SAM" id="MobiDB-lite"/>
    </source>
</evidence>
<organism evidence="2 3">
    <name type="scientific">Armillaria ostoyae</name>
    <name type="common">Armillaria root rot fungus</name>
    <dbReference type="NCBI Taxonomy" id="47428"/>
    <lineage>
        <taxon>Eukaryota</taxon>
        <taxon>Fungi</taxon>
        <taxon>Dikarya</taxon>
        <taxon>Basidiomycota</taxon>
        <taxon>Agaricomycotina</taxon>
        <taxon>Agaricomycetes</taxon>
        <taxon>Agaricomycetidae</taxon>
        <taxon>Agaricales</taxon>
        <taxon>Marasmiineae</taxon>
        <taxon>Physalacriaceae</taxon>
        <taxon>Armillaria</taxon>
    </lineage>
</organism>
<evidence type="ECO:0000313" key="2">
    <source>
        <dbReference type="EMBL" id="SJL08174.1"/>
    </source>
</evidence>
<feature type="compositionally biased region" description="Polar residues" evidence="1">
    <location>
        <begin position="1"/>
        <end position="13"/>
    </location>
</feature>
<keyword evidence="3" id="KW-1185">Reference proteome</keyword>
<dbReference type="AlphaFoldDB" id="A0A284RHD9"/>
<name>A0A284RHD9_ARMOS</name>
<dbReference type="EMBL" id="FUEG01000009">
    <property type="protein sequence ID" value="SJL08174.1"/>
    <property type="molecule type" value="Genomic_DNA"/>
</dbReference>
<reference evidence="3" key="1">
    <citation type="journal article" date="2017" name="Nat. Ecol. Evol.">
        <title>Genome expansion and lineage-specific genetic innovations in the forest pathogenic fungi Armillaria.</title>
        <authorList>
            <person name="Sipos G."/>
            <person name="Prasanna A.N."/>
            <person name="Walter M.C."/>
            <person name="O'Connor E."/>
            <person name="Balint B."/>
            <person name="Krizsan K."/>
            <person name="Kiss B."/>
            <person name="Hess J."/>
            <person name="Varga T."/>
            <person name="Slot J."/>
            <person name="Riley R."/>
            <person name="Boka B."/>
            <person name="Rigling D."/>
            <person name="Barry K."/>
            <person name="Lee J."/>
            <person name="Mihaltcheva S."/>
            <person name="LaButti K."/>
            <person name="Lipzen A."/>
            <person name="Waldron R."/>
            <person name="Moloney N.M."/>
            <person name="Sperisen C."/>
            <person name="Kredics L."/>
            <person name="Vagvoelgyi C."/>
            <person name="Patrignani A."/>
            <person name="Fitzpatrick D."/>
            <person name="Nagy I."/>
            <person name="Doyle S."/>
            <person name="Anderson J.B."/>
            <person name="Grigoriev I.V."/>
            <person name="Gueldener U."/>
            <person name="Muensterkoetter M."/>
            <person name="Nagy L.G."/>
        </authorList>
    </citation>
    <scope>NUCLEOTIDE SEQUENCE [LARGE SCALE GENOMIC DNA]</scope>
    <source>
        <strain evidence="3">C18/9</strain>
    </source>
</reference>
<accession>A0A284RHD9</accession>
<sequence>MKILSPQTVTPSMIRQRHPSNSDNRHAQGLEYAWFVNVLRKVRQIQVFHPPSLRPVFQARSQTTLTLST</sequence>
<feature type="region of interest" description="Disordered" evidence="1">
    <location>
        <begin position="1"/>
        <end position="25"/>
    </location>
</feature>
<proteinExistence type="predicted"/>
<protein>
    <submittedName>
        <fullName evidence="2">Uncharacterized protein</fullName>
    </submittedName>
</protein>
<gene>
    <name evidence="2" type="ORF">ARMOST_11537</name>
</gene>
<evidence type="ECO:0000313" key="3">
    <source>
        <dbReference type="Proteomes" id="UP000219338"/>
    </source>
</evidence>